<dbReference type="KEGG" id="mcg:GL4_0731"/>
<organism evidence="4 5">
    <name type="scientific">Methyloceanibacter caenitepidi</name>
    <dbReference type="NCBI Taxonomy" id="1384459"/>
    <lineage>
        <taxon>Bacteria</taxon>
        <taxon>Pseudomonadati</taxon>
        <taxon>Pseudomonadota</taxon>
        <taxon>Alphaproteobacteria</taxon>
        <taxon>Hyphomicrobiales</taxon>
        <taxon>Hyphomicrobiaceae</taxon>
        <taxon>Methyloceanibacter</taxon>
    </lineage>
</organism>
<feature type="transmembrane region" description="Helical" evidence="2">
    <location>
        <begin position="20"/>
        <end position="39"/>
    </location>
</feature>
<dbReference type="SMART" id="SM00327">
    <property type="entry name" value="VWA"/>
    <property type="match status" value="1"/>
</dbReference>
<dbReference type="SUPFAM" id="SSF53300">
    <property type="entry name" value="vWA-like"/>
    <property type="match status" value="1"/>
</dbReference>
<evidence type="ECO:0000313" key="5">
    <source>
        <dbReference type="Proteomes" id="UP000031643"/>
    </source>
</evidence>
<name>A0A0A8K2H1_9HYPH</name>
<proteinExistence type="predicted"/>
<evidence type="ECO:0000256" key="1">
    <source>
        <dbReference type="SAM" id="MobiDB-lite"/>
    </source>
</evidence>
<keyword evidence="5" id="KW-1185">Reference proteome</keyword>
<keyword evidence="2" id="KW-0812">Transmembrane</keyword>
<accession>A0A0A8K2H1</accession>
<keyword evidence="2" id="KW-1133">Transmembrane helix</keyword>
<dbReference type="Proteomes" id="UP000031643">
    <property type="component" value="Chromosome"/>
</dbReference>
<dbReference type="Pfam" id="PF00092">
    <property type="entry name" value="VWA"/>
    <property type="match status" value="1"/>
</dbReference>
<keyword evidence="2" id="KW-0472">Membrane</keyword>
<dbReference type="AlphaFoldDB" id="A0A0A8K2H1"/>
<dbReference type="InterPro" id="IPR002035">
    <property type="entry name" value="VWF_A"/>
</dbReference>
<dbReference type="PROSITE" id="PS50234">
    <property type="entry name" value="VWFA"/>
    <property type="match status" value="1"/>
</dbReference>
<dbReference type="InterPro" id="IPR036465">
    <property type="entry name" value="vWFA_dom_sf"/>
</dbReference>
<reference evidence="4 5" key="1">
    <citation type="submission" date="2014-09" db="EMBL/GenBank/DDBJ databases">
        <title>Genome sequencing of Methyloceanibacter caenitepidi Gela4.</title>
        <authorList>
            <person name="Takeuchi M."/>
            <person name="Susumu S."/>
            <person name="Kamagata Y."/>
            <person name="Oshima K."/>
            <person name="Hattori M."/>
            <person name="Iwasaki W."/>
        </authorList>
    </citation>
    <scope>NUCLEOTIDE SEQUENCE [LARGE SCALE GENOMIC DNA]</scope>
    <source>
        <strain evidence="4 5">Gela4</strain>
    </source>
</reference>
<evidence type="ECO:0000259" key="3">
    <source>
        <dbReference type="PROSITE" id="PS50234"/>
    </source>
</evidence>
<protein>
    <recommendedName>
        <fullName evidence="3">VWFA domain-containing protein</fullName>
    </recommendedName>
</protein>
<evidence type="ECO:0000313" key="4">
    <source>
        <dbReference type="EMBL" id="BAQ16194.1"/>
    </source>
</evidence>
<dbReference type="Pfam" id="PF13400">
    <property type="entry name" value="Tad"/>
    <property type="match status" value="1"/>
</dbReference>
<gene>
    <name evidence="4" type="ORF">GL4_0731</name>
</gene>
<feature type="domain" description="VWFA" evidence="3">
    <location>
        <begin position="362"/>
        <end position="519"/>
    </location>
</feature>
<dbReference type="EMBL" id="AP014648">
    <property type="protein sequence ID" value="BAQ16194.1"/>
    <property type="molecule type" value="Genomic_DNA"/>
</dbReference>
<dbReference type="OrthoDB" id="7522752at2"/>
<evidence type="ECO:0000256" key="2">
    <source>
        <dbReference type="SAM" id="Phobius"/>
    </source>
</evidence>
<dbReference type="HOGENOM" id="CLU_026005_0_0_5"/>
<dbReference type="InterPro" id="IPR028087">
    <property type="entry name" value="Tad_N"/>
</dbReference>
<feature type="region of interest" description="Disordered" evidence="1">
    <location>
        <begin position="325"/>
        <end position="345"/>
    </location>
</feature>
<dbReference type="STRING" id="1384459.GL4_0731"/>
<sequence length="530" mass="57324">MLKAWTACARRFSRDKRGNVAILFGIAIVPVILFVGVAVDYGRAMTVRGTMSDAADAAALAIGSWVGLSESELEDKAKKFFEANYASTLSSDIKSNFEVRFVGDDIVVNATASVPTTFMRLANFNDINVGIQNTITKRQRNIELALVLDTTGSMGSSGKMNAMKDAAKKMVDDLFGKTSISDTLDVAVVPFAAAVNVGSDKINEDWLDKGEYPNMSSISKENFDFENGESILAFFEKLKRKRSSWAWDGCVRERAEPYELTDATPVQGNKETLFTPYLAPDEPDEDNGGSYNGNTYIKDDGCGASNNNGGGWGWGWGWGGGWGGNNNNPSPEECQEYTGKYASPSTDRSGATPNLYCPPTAITALSDSKSTVKDAINALQPSGNTVIPAGLLWGWRVLSPSAPFTEAEAYDEEERVKAIVLLTDGENNVNGGQSFNGSTFSAFGYKSNGHLGSNPNAELNNKTQAVCNNIKAKGIQIYTIGFRVNDWTTQNLLRDCATKPDMYYNSPSNSQLAAIFSEIAQGLSELRIAQ</sequence>
<dbReference type="Gene3D" id="3.40.50.410">
    <property type="entry name" value="von Willebrand factor, type A domain"/>
    <property type="match status" value="1"/>
</dbReference>